<evidence type="ECO:0000313" key="9">
    <source>
        <dbReference type="EMBL" id="PWS32267.1"/>
    </source>
</evidence>
<proteinExistence type="inferred from homology"/>
<keyword evidence="7" id="KW-0456">Lyase</keyword>
<dbReference type="Proteomes" id="UP000245391">
    <property type="component" value="Unassembled WGS sequence"/>
</dbReference>
<comment type="caution">
    <text evidence="9">The sequence shown here is derived from an EMBL/GenBank/DDBJ whole genome shotgun (WGS) entry which is preliminary data.</text>
</comment>
<evidence type="ECO:0000256" key="6">
    <source>
        <dbReference type="ARBA" id="ARBA00023125"/>
    </source>
</evidence>
<evidence type="ECO:0000256" key="7">
    <source>
        <dbReference type="ARBA" id="ARBA00023239"/>
    </source>
</evidence>
<evidence type="ECO:0000256" key="3">
    <source>
        <dbReference type="ARBA" id="ARBA00022763"/>
    </source>
</evidence>
<dbReference type="Gene3D" id="3.90.1680.10">
    <property type="entry name" value="SOS response associated peptidase-like"/>
    <property type="match status" value="1"/>
</dbReference>
<keyword evidence="2 8" id="KW-0645">Protease</keyword>
<evidence type="ECO:0000256" key="8">
    <source>
        <dbReference type="RuleBase" id="RU364100"/>
    </source>
</evidence>
<keyword evidence="10" id="KW-1185">Reference proteome</keyword>
<gene>
    <name evidence="9" type="ORF">DF947_10895</name>
</gene>
<dbReference type="EMBL" id="QGNY01000003">
    <property type="protein sequence ID" value="PWS32267.1"/>
    <property type="molecule type" value="Genomic_DNA"/>
</dbReference>
<comment type="similarity">
    <text evidence="1 8">Belongs to the SOS response-associated peptidase family.</text>
</comment>
<evidence type="ECO:0000313" key="10">
    <source>
        <dbReference type="Proteomes" id="UP000245391"/>
    </source>
</evidence>
<dbReference type="GO" id="GO:0016829">
    <property type="term" value="F:lyase activity"/>
    <property type="evidence" value="ECO:0007669"/>
    <property type="project" value="UniProtKB-KW"/>
</dbReference>
<evidence type="ECO:0000256" key="1">
    <source>
        <dbReference type="ARBA" id="ARBA00008136"/>
    </source>
</evidence>
<accession>A0A317F2J9</accession>
<evidence type="ECO:0000256" key="4">
    <source>
        <dbReference type="ARBA" id="ARBA00022801"/>
    </source>
</evidence>
<evidence type="ECO:0000256" key="2">
    <source>
        <dbReference type="ARBA" id="ARBA00022670"/>
    </source>
</evidence>
<dbReference type="Pfam" id="PF02586">
    <property type="entry name" value="SRAP"/>
    <property type="match status" value="1"/>
</dbReference>
<dbReference type="SUPFAM" id="SSF143081">
    <property type="entry name" value="BB1717-like"/>
    <property type="match status" value="1"/>
</dbReference>
<protein>
    <recommendedName>
        <fullName evidence="8">Abasic site processing protein</fullName>
        <ecNumber evidence="8">3.4.-.-</ecNumber>
    </recommendedName>
</protein>
<reference evidence="10" key="1">
    <citation type="submission" date="2018-05" db="EMBL/GenBank/DDBJ databases">
        <title>Pedobacter paludis sp. nov., isolated from wetland soil.</title>
        <authorList>
            <person name="Zhang Y."/>
        </authorList>
    </citation>
    <scope>NUCLEOTIDE SEQUENCE [LARGE SCALE GENOMIC DNA]</scope>
    <source>
        <strain evidence="10">R-8</strain>
    </source>
</reference>
<evidence type="ECO:0000256" key="5">
    <source>
        <dbReference type="ARBA" id="ARBA00023124"/>
    </source>
</evidence>
<dbReference type="InterPro" id="IPR036590">
    <property type="entry name" value="SRAP-like"/>
</dbReference>
<dbReference type="GO" id="GO:0008233">
    <property type="term" value="F:peptidase activity"/>
    <property type="evidence" value="ECO:0007669"/>
    <property type="project" value="UniProtKB-KW"/>
</dbReference>
<dbReference type="AlphaFoldDB" id="A0A317F2J9"/>
<dbReference type="PANTHER" id="PTHR13604">
    <property type="entry name" value="DC12-RELATED"/>
    <property type="match status" value="1"/>
</dbReference>
<dbReference type="PANTHER" id="PTHR13604:SF0">
    <property type="entry name" value="ABASIC SITE PROCESSING PROTEIN HMCES"/>
    <property type="match status" value="1"/>
</dbReference>
<dbReference type="GO" id="GO:0006508">
    <property type="term" value="P:proteolysis"/>
    <property type="evidence" value="ECO:0007669"/>
    <property type="project" value="UniProtKB-KW"/>
</dbReference>
<dbReference type="InterPro" id="IPR003738">
    <property type="entry name" value="SRAP"/>
</dbReference>
<keyword evidence="5" id="KW-0190">Covalent protein-DNA linkage</keyword>
<keyword evidence="6" id="KW-0238">DNA-binding</keyword>
<dbReference type="GO" id="GO:0003697">
    <property type="term" value="F:single-stranded DNA binding"/>
    <property type="evidence" value="ECO:0007669"/>
    <property type="project" value="InterPro"/>
</dbReference>
<name>A0A317F2J9_9SPHI</name>
<organism evidence="9 10">
    <name type="scientific">Pedobacter paludis</name>
    <dbReference type="NCBI Taxonomy" id="2203212"/>
    <lineage>
        <taxon>Bacteria</taxon>
        <taxon>Pseudomonadati</taxon>
        <taxon>Bacteroidota</taxon>
        <taxon>Sphingobacteriia</taxon>
        <taxon>Sphingobacteriales</taxon>
        <taxon>Sphingobacteriaceae</taxon>
        <taxon>Pedobacter</taxon>
    </lineage>
</organism>
<keyword evidence="4 8" id="KW-0378">Hydrolase</keyword>
<keyword evidence="3" id="KW-0227">DNA damage</keyword>
<sequence length="274" mass="31692">MCYYNGQKVTRSEFIQLKQLEKAVRNYDFLNVEVHNGFNYPLCAIAVATDDKRDFELIQAQWGYVPGKMGTDEAIAFRRKLTTLNFKGENLFVSESGKPSMWRNAARENRCLVFSTGIIESQHIPKLGKKGQELKATTKYPHLVGLKGHEYFWMPGLYSDWVNQDTGEVTRTFAIGITQANELMKQVHNSKLRMPCILPDNLAWEWLMGDLTDDRITEIAMTQIPSRMLEECTIGAEYRLDGIINKQQYDELPRIKQESIDSEILDFDHWPKEI</sequence>
<dbReference type="GO" id="GO:0106300">
    <property type="term" value="P:protein-DNA covalent cross-linking repair"/>
    <property type="evidence" value="ECO:0007669"/>
    <property type="project" value="InterPro"/>
</dbReference>
<dbReference type="EC" id="3.4.-.-" evidence="8"/>